<dbReference type="PANTHER" id="PTHR13148">
    <property type="entry name" value="PER1-RELATED"/>
    <property type="match status" value="1"/>
</dbReference>
<dbReference type="PANTHER" id="PTHR13148:SF0">
    <property type="entry name" value="POST-GPI ATTACHMENT TO PROTEINS FACTOR 3"/>
    <property type="match status" value="1"/>
</dbReference>
<feature type="transmembrane region" description="Helical" evidence="7">
    <location>
        <begin position="292"/>
        <end position="312"/>
    </location>
</feature>
<evidence type="ECO:0000256" key="8">
    <source>
        <dbReference type="SAM" id="SignalP"/>
    </source>
</evidence>
<evidence type="ECO:0000313" key="10">
    <source>
        <dbReference type="Proteomes" id="UP000433876"/>
    </source>
</evidence>
<dbReference type="GO" id="GO:0006506">
    <property type="term" value="P:GPI anchor biosynthetic process"/>
    <property type="evidence" value="ECO:0007669"/>
    <property type="project" value="UniProtKB-KW"/>
</dbReference>
<comment type="caution">
    <text evidence="7">Lacks conserved residue(s) required for the propagation of feature annotation.</text>
</comment>
<evidence type="ECO:0000313" key="9">
    <source>
        <dbReference type="EMBL" id="KAA8630906.1"/>
    </source>
</evidence>
<name>A0A8S8ZPU8_SORMA</name>
<keyword evidence="7" id="KW-0256">Endoplasmic reticulum</keyword>
<keyword evidence="5 7" id="KW-1133">Transmembrane helix</keyword>
<sequence length="358" mass="41180">MKFHAASRRGLGALSSPTSFLSIQQFLLLGLVVLSTPVAASIGDRLPEFQECIRVCERENCGPDAEHQTPIPLHRRLLLWTCPSECDYTCQHLITSSRLAQTTQSPPGSASIPFPDRPIVQYHGKWPFHRFLGAQEPFSVIFSLGNLWAHYDGLYNKILPSIPSTYPLRKWYIWLAYVGMASWFFSAVFHTRDFPVTEQLDYFAAGANVLYGLYYSAVRIFRLDKDTPRRQSLLRLWTTVCLLMYIGHVTYLKMWTWDYTYNMAANVAVGAVQNVLWSWYSWRRYMQQRKGWAAWPGIVVAWVLVAMSLELLDFPPLWGAVDAHSLWHAGTIVPAVIWYNFLVRDAQDDMARSERLKS</sequence>
<feature type="chain" id="PRO_5035922531" description="Post-GPI attachment to proteins factor 3" evidence="8">
    <location>
        <begin position="41"/>
        <end position="358"/>
    </location>
</feature>
<feature type="signal peptide" evidence="8">
    <location>
        <begin position="1"/>
        <end position="40"/>
    </location>
</feature>
<dbReference type="Pfam" id="PF04080">
    <property type="entry name" value="Per1"/>
    <property type="match status" value="1"/>
</dbReference>
<dbReference type="Proteomes" id="UP000433876">
    <property type="component" value="Unassembled WGS sequence"/>
</dbReference>
<evidence type="ECO:0000256" key="5">
    <source>
        <dbReference type="ARBA" id="ARBA00022989"/>
    </source>
</evidence>
<keyword evidence="3 7" id="KW-0812">Transmembrane</keyword>
<dbReference type="AlphaFoldDB" id="A0A8S8ZPU8"/>
<feature type="transmembrane region" description="Helical" evidence="7">
    <location>
        <begin position="263"/>
        <end position="280"/>
    </location>
</feature>
<feature type="transmembrane region" description="Helical" evidence="7">
    <location>
        <begin position="171"/>
        <end position="190"/>
    </location>
</feature>
<evidence type="ECO:0000256" key="1">
    <source>
        <dbReference type="ARBA" id="ARBA00004127"/>
    </source>
</evidence>
<comment type="function">
    <text evidence="7">Involved in the lipid remodeling steps of GPI-anchor maturation.</text>
</comment>
<keyword evidence="6 7" id="KW-0472">Membrane</keyword>
<dbReference type="GO" id="GO:0005789">
    <property type="term" value="C:endoplasmic reticulum membrane"/>
    <property type="evidence" value="ECO:0007669"/>
    <property type="project" value="UniProtKB-SubCell"/>
</dbReference>
<keyword evidence="2 7" id="KW-0337">GPI-anchor biosynthesis</keyword>
<protein>
    <recommendedName>
        <fullName evidence="7">Post-GPI attachment to proteins factor 3</fullName>
    </recommendedName>
</protein>
<proteinExistence type="inferred from homology"/>
<reference evidence="9 10" key="1">
    <citation type="submission" date="2017-07" db="EMBL/GenBank/DDBJ databases">
        <title>Genome sequence of the Sordaria macrospora wild type strain R19027.</title>
        <authorList>
            <person name="Nowrousian M."/>
            <person name="Teichert I."/>
            <person name="Kueck U."/>
        </authorList>
    </citation>
    <scope>NUCLEOTIDE SEQUENCE [LARGE SCALE GENOMIC DNA]</scope>
    <source>
        <strain evidence="9 10">R19027</strain>
        <tissue evidence="9">Mycelium</tissue>
    </source>
</reference>
<comment type="similarity">
    <text evidence="7">Belongs to the PGAP3 family.</text>
</comment>
<comment type="caution">
    <text evidence="9">The sequence shown here is derived from an EMBL/GenBank/DDBJ whole genome shotgun (WGS) entry which is preliminary data.</text>
</comment>
<evidence type="ECO:0000256" key="2">
    <source>
        <dbReference type="ARBA" id="ARBA00022502"/>
    </source>
</evidence>
<comment type="subcellular location">
    <subcellularLocation>
        <location evidence="1">Endomembrane system</location>
        <topology evidence="1">Multi-pass membrane protein</topology>
    </subcellularLocation>
    <subcellularLocation>
        <location evidence="7">Endoplasmic reticulum membrane</location>
        <topology evidence="7">Multi-pass membrane protein</topology>
    </subcellularLocation>
</comment>
<evidence type="ECO:0000256" key="7">
    <source>
        <dbReference type="RuleBase" id="RU365066"/>
    </source>
</evidence>
<evidence type="ECO:0000256" key="4">
    <source>
        <dbReference type="ARBA" id="ARBA00022729"/>
    </source>
</evidence>
<feature type="transmembrane region" description="Helical" evidence="7">
    <location>
        <begin position="324"/>
        <end position="343"/>
    </location>
</feature>
<accession>A0A8S8ZPU8</accession>
<evidence type="ECO:0000256" key="3">
    <source>
        <dbReference type="ARBA" id="ARBA00022692"/>
    </source>
</evidence>
<gene>
    <name evidence="9" type="ORF">SMACR_12858</name>
</gene>
<feature type="transmembrane region" description="Helical" evidence="7">
    <location>
        <begin position="202"/>
        <end position="221"/>
    </location>
</feature>
<dbReference type="GO" id="GO:0016788">
    <property type="term" value="F:hydrolase activity, acting on ester bonds"/>
    <property type="evidence" value="ECO:0007669"/>
    <property type="project" value="TreeGrafter"/>
</dbReference>
<dbReference type="InterPro" id="IPR007217">
    <property type="entry name" value="Per1-like"/>
</dbReference>
<dbReference type="EMBL" id="NMPR01000091">
    <property type="protein sequence ID" value="KAA8630906.1"/>
    <property type="molecule type" value="Genomic_DNA"/>
</dbReference>
<keyword evidence="4 8" id="KW-0732">Signal</keyword>
<evidence type="ECO:0000256" key="6">
    <source>
        <dbReference type="ARBA" id="ARBA00023136"/>
    </source>
</evidence>
<feature type="transmembrane region" description="Helical" evidence="7">
    <location>
        <begin position="233"/>
        <end position="251"/>
    </location>
</feature>
<organism evidence="9 10">
    <name type="scientific">Sordaria macrospora</name>
    <dbReference type="NCBI Taxonomy" id="5147"/>
    <lineage>
        <taxon>Eukaryota</taxon>
        <taxon>Fungi</taxon>
        <taxon>Dikarya</taxon>
        <taxon>Ascomycota</taxon>
        <taxon>Pezizomycotina</taxon>
        <taxon>Sordariomycetes</taxon>
        <taxon>Sordariomycetidae</taxon>
        <taxon>Sordariales</taxon>
        <taxon>Sordariaceae</taxon>
        <taxon>Sordaria</taxon>
    </lineage>
</organism>